<dbReference type="RefSeq" id="WP_182968834.1">
    <property type="nucleotide sequence ID" value="NZ_BAABGC010000020.1"/>
</dbReference>
<evidence type="ECO:0000313" key="2">
    <source>
        <dbReference type="Proteomes" id="UP000525623"/>
    </source>
</evidence>
<evidence type="ECO:0000313" key="1">
    <source>
        <dbReference type="EMBL" id="MBB2181105.1"/>
    </source>
</evidence>
<reference evidence="1 2" key="1">
    <citation type="submission" date="2020-04" db="EMBL/GenBank/DDBJ databases">
        <title>Description of novel Gluconacetobacter.</title>
        <authorList>
            <person name="Sombolestani A."/>
        </authorList>
    </citation>
    <scope>NUCLEOTIDE SEQUENCE [LARGE SCALE GENOMIC DNA]</scope>
    <source>
        <strain evidence="1 2">LMG 27725</strain>
    </source>
</reference>
<dbReference type="EMBL" id="JABEQL010000042">
    <property type="protein sequence ID" value="MBB2181105.1"/>
    <property type="molecule type" value="Genomic_DNA"/>
</dbReference>
<comment type="caution">
    <text evidence="1">The sequence shown here is derived from an EMBL/GenBank/DDBJ whole genome shotgun (WGS) entry which is preliminary data.</text>
</comment>
<sequence length="59" mass="6677">MQLEQLRDVRNLPDMPIIVTIDEAETQDRPVEATLTQQLLGRDLAGGIIAFPRDVIDFQ</sequence>
<dbReference type="Proteomes" id="UP000525623">
    <property type="component" value="Unassembled WGS sequence"/>
</dbReference>
<keyword evidence="2" id="KW-1185">Reference proteome</keyword>
<protein>
    <submittedName>
        <fullName evidence="1">Uncharacterized protein</fullName>
    </submittedName>
</protein>
<name>A0A7W4JGZ4_9PROT</name>
<gene>
    <name evidence="1" type="ORF">HLH29_18460</name>
</gene>
<accession>A0A7W4JGZ4</accession>
<organism evidence="1 2">
    <name type="scientific">Gluconacetobacter tumulicola</name>
    <dbReference type="NCBI Taxonomy" id="1017177"/>
    <lineage>
        <taxon>Bacteria</taxon>
        <taxon>Pseudomonadati</taxon>
        <taxon>Pseudomonadota</taxon>
        <taxon>Alphaproteobacteria</taxon>
        <taxon>Acetobacterales</taxon>
        <taxon>Acetobacteraceae</taxon>
        <taxon>Gluconacetobacter</taxon>
    </lineage>
</organism>
<proteinExistence type="predicted"/>
<dbReference type="AlphaFoldDB" id="A0A7W4JGZ4"/>